<reference evidence="1 2" key="1">
    <citation type="submission" date="2011-02" db="EMBL/GenBank/DDBJ databases">
        <authorList>
            <person name="Muzny D."/>
            <person name="Qin X."/>
            <person name="Deng J."/>
            <person name="Jiang H."/>
            <person name="Liu Y."/>
            <person name="Qu J."/>
            <person name="Song X.-Z."/>
            <person name="Zhang L."/>
            <person name="Thornton R."/>
            <person name="Coyle M."/>
            <person name="Francisco L."/>
            <person name="Jackson L."/>
            <person name="Javaid M."/>
            <person name="Korchina V."/>
            <person name="Kovar C."/>
            <person name="Mata R."/>
            <person name="Mathew T."/>
            <person name="Ngo R."/>
            <person name="Nguyen L."/>
            <person name="Nguyen N."/>
            <person name="Okwuonu G."/>
            <person name="Ongeri F."/>
            <person name="Pham C."/>
            <person name="Simmons D."/>
            <person name="Wilczek-Boney K."/>
            <person name="Hale W."/>
            <person name="Jakkamsetti A."/>
            <person name="Pham P."/>
            <person name="Ruth R."/>
            <person name="San Lucas F."/>
            <person name="Warren J."/>
            <person name="Zhang J."/>
            <person name="Zhao Z."/>
            <person name="Zhou C."/>
            <person name="Zhu D."/>
            <person name="Lee S."/>
            <person name="Bess C."/>
            <person name="Blankenburg K."/>
            <person name="Forbes L."/>
            <person name="Fu Q."/>
            <person name="Gubbala S."/>
            <person name="Hirani K."/>
            <person name="Jayaseelan J.C."/>
            <person name="Lara F."/>
            <person name="Munidasa M."/>
            <person name="Palculict T."/>
            <person name="Patil S."/>
            <person name="Pu L.-L."/>
            <person name="Saada N."/>
            <person name="Tang L."/>
            <person name="Weissenberger G."/>
            <person name="Zhu Y."/>
            <person name="Hemphill L."/>
            <person name="Shang Y."/>
            <person name="Youmans B."/>
            <person name="Ayvaz T."/>
            <person name="Ross M."/>
            <person name="Santibanez J."/>
            <person name="Aqrawi P."/>
            <person name="Gross S."/>
            <person name="Joshi V."/>
            <person name="Fowler G."/>
            <person name="Nazareth L."/>
            <person name="Reid J."/>
            <person name="Worley K."/>
            <person name="Petrosino J."/>
            <person name="Highlander S."/>
            <person name="Gibbs R."/>
        </authorList>
    </citation>
    <scope>NUCLEOTIDE SEQUENCE [LARGE SCALE GENOMIC DNA]</scope>
    <source>
        <strain evidence="1 2">ATCC BAA-1200</strain>
    </source>
</reference>
<evidence type="ECO:0000313" key="2">
    <source>
        <dbReference type="Proteomes" id="UP000004105"/>
    </source>
</evidence>
<dbReference type="Pfam" id="PF02452">
    <property type="entry name" value="PemK_toxin"/>
    <property type="match status" value="1"/>
</dbReference>
<keyword evidence="2" id="KW-1185">Reference proteome</keyword>
<dbReference type="EMBL" id="AFAY01000035">
    <property type="protein sequence ID" value="EGF10555.1"/>
    <property type="molecule type" value="Genomic_DNA"/>
</dbReference>
<dbReference type="InterPro" id="IPR011067">
    <property type="entry name" value="Plasmid_toxin/cell-grow_inhib"/>
</dbReference>
<dbReference type="PANTHER" id="PTHR33988:SF3">
    <property type="entry name" value="ENDORIBONUCLEASE TOXIN CHPB-RELATED"/>
    <property type="match status" value="1"/>
</dbReference>
<dbReference type="SUPFAM" id="SSF50118">
    <property type="entry name" value="Cell growth inhibitor/plasmid maintenance toxic component"/>
    <property type="match status" value="1"/>
</dbReference>
<protein>
    <submittedName>
        <fullName evidence="1">PemK protein</fullName>
    </submittedName>
</protein>
<dbReference type="GO" id="GO:0004521">
    <property type="term" value="F:RNA endonuclease activity"/>
    <property type="evidence" value="ECO:0007669"/>
    <property type="project" value="TreeGrafter"/>
</dbReference>
<organism evidence="1 2">
    <name type="scientific">Neisseria bacilliformis ATCC BAA-1200</name>
    <dbReference type="NCBI Taxonomy" id="888742"/>
    <lineage>
        <taxon>Bacteria</taxon>
        <taxon>Pseudomonadati</taxon>
        <taxon>Pseudomonadota</taxon>
        <taxon>Betaproteobacteria</taxon>
        <taxon>Neisseriales</taxon>
        <taxon>Neisseriaceae</taxon>
        <taxon>Neisseria</taxon>
    </lineage>
</organism>
<name>F2BDF9_9NEIS</name>
<dbReference type="RefSeq" id="WP_007342771.1">
    <property type="nucleotide sequence ID" value="NZ_GL878494.1"/>
</dbReference>
<accession>F2BDF9</accession>
<dbReference type="Proteomes" id="UP000004105">
    <property type="component" value="Unassembled WGS sequence"/>
</dbReference>
<dbReference type="GO" id="GO:0003677">
    <property type="term" value="F:DNA binding"/>
    <property type="evidence" value="ECO:0007669"/>
    <property type="project" value="InterPro"/>
</dbReference>
<gene>
    <name evidence="1" type="primary">pemK</name>
    <name evidence="1" type="ORF">HMPREF9123_1765</name>
</gene>
<dbReference type="HOGENOM" id="CLU_121823_2_1_4"/>
<dbReference type="GO" id="GO:0016075">
    <property type="term" value="P:rRNA catabolic process"/>
    <property type="evidence" value="ECO:0007669"/>
    <property type="project" value="TreeGrafter"/>
</dbReference>
<proteinExistence type="predicted"/>
<dbReference type="Gene3D" id="2.30.30.110">
    <property type="match status" value="1"/>
</dbReference>
<dbReference type="PANTHER" id="PTHR33988">
    <property type="entry name" value="ENDORIBONUCLEASE MAZF-RELATED"/>
    <property type="match status" value="1"/>
</dbReference>
<dbReference type="OrthoDB" id="9808744at2"/>
<dbReference type="GO" id="GO:0006402">
    <property type="term" value="P:mRNA catabolic process"/>
    <property type="evidence" value="ECO:0007669"/>
    <property type="project" value="TreeGrafter"/>
</dbReference>
<sequence>MYIPEKGDIFHLSFDPATGSEMKGGHYALALSPKAFNRAAGLVFACPISQGGAAQARSSGMISTLSGAGTHTQGNVHCHQLKSLDWKIRRATFKETVPDYVLDDVLARIGAVLFD</sequence>
<dbReference type="AlphaFoldDB" id="F2BDF9"/>
<evidence type="ECO:0000313" key="1">
    <source>
        <dbReference type="EMBL" id="EGF10555.1"/>
    </source>
</evidence>
<dbReference type="InterPro" id="IPR003477">
    <property type="entry name" value="PemK-like"/>
</dbReference>
<comment type="caution">
    <text evidence="1">The sequence shown here is derived from an EMBL/GenBank/DDBJ whole genome shotgun (WGS) entry which is preliminary data.</text>
</comment>